<keyword evidence="3" id="KW-1185">Reference proteome</keyword>
<organism evidence="2 3">
    <name type="scientific">Paracoccus onchidii</name>
    <dbReference type="NCBI Taxonomy" id="3017813"/>
    <lineage>
        <taxon>Bacteria</taxon>
        <taxon>Pseudomonadati</taxon>
        <taxon>Pseudomonadota</taxon>
        <taxon>Alphaproteobacteria</taxon>
        <taxon>Rhodobacterales</taxon>
        <taxon>Paracoccaceae</taxon>
        <taxon>Paracoccus</taxon>
    </lineage>
</organism>
<feature type="chain" id="PRO_5046117817" evidence="1">
    <location>
        <begin position="26"/>
        <end position="110"/>
    </location>
</feature>
<evidence type="ECO:0000256" key="1">
    <source>
        <dbReference type="SAM" id="SignalP"/>
    </source>
</evidence>
<keyword evidence="1" id="KW-0732">Signal</keyword>
<comment type="caution">
    <text evidence="2">The sequence shown here is derived from an EMBL/GenBank/DDBJ whole genome shotgun (WGS) entry which is preliminary data.</text>
</comment>
<evidence type="ECO:0000313" key="2">
    <source>
        <dbReference type="EMBL" id="MDB6177525.1"/>
    </source>
</evidence>
<proteinExistence type="predicted"/>
<sequence>MRLQDLAVAASPGLMLILTTLPIAAQTDAGRNSLLAAPAAQDQVTSGETLRVGDHVDIGSIHLVRHPGRYGLGLPPSGSVFAVANDFLLRIDPDTGQILSILRDVSTLVD</sequence>
<reference evidence="2" key="1">
    <citation type="submission" date="2022-12" db="EMBL/GenBank/DDBJ databases">
        <title>Paracoccus onchidii sp. nov., isolated from a marine invertebrate from the South China Sea.</title>
        <authorList>
            <person name="Xu S."/>
            <person name="Liu Z."/>
            <person name="Xu Y."/>
        </authorList>
    </citation>
    <scope>NUCLEOTIDE SEQUENCE</scope>
    <source>
        <strain evidence="2">Z330</strain>
    </source>
</reference>
<dbReference type="RefSeq" id="WP_271888644.1">
    <property type="nucleotide sequence ID" value="NZ_JAQBIE010000009.1"/>
</dbReference>
<protein>
    <submittedName>
        <fullName evidence="2">Uncharacterized protein</fullName>
    </submittedName>
</protein>
<gene>
    <name evidence="2" type="ORF">PAF17_08365</name>
</gene>
<feature type="signal peptide" evidence="1">
    <location>
        <begin position="1"/>
        <end position="25"/>
    </location>
</feature>
<dbReference type="EMBL" id="JAQBIE010000009">
    <property type="protein sequence ID" value="MDB6177525.1"/>
    <property type="molecule type" value="Genomic_DNA"/>
</dbReference>
<evidence type="ECO:0000313" key="3">
    <source>
        <dbReference type="Proteomes" id="UP001165641"/>
    </source>
</evidence>
<name>A0ABT4ZFS8_9RHOB</name>
<dbReference type="Proteomes" id="UP001165641">
    <property type="component" value="Unassembled WGS sequence"/>
</dbReference>
<accession>A0ABT4ZFS8</accession>